<protein>
    <submittedName>
        <fullName evidence="1">Uncharacterized protein</fullName>
    </submittedName>
</protein>
<evidence type="ECO:0000313" key="2">
    <source>
        <dbReference type="Proteomes" id="UP000183983"/>
    </source>
</evidence>
<sequence length="368" mass="40356">MTAIAAFKISECPVVFGDLLITGEAKTRQKAGLPTIGDAHEVFGDSGWAIKGLSQKVVIINNNCALAWSGSYMAARVAISELREMSNSAPLTADGVRAFLSSHPDIIKHGASFIGYVFEQECRKIKQFRHDAEIYNSTTFGRMMIQGSGAGAIKELSDMFSSTRMRETGQVDAKKKALSACLAMAGMLLNAELRGGASANNLHSMFGGGYEVAVFSDGAFRKVGDLTFLIWTARSTSSGTELTMPHMIVKQAYAGDNLLIRSVRVDNNSGQAVILDEQCHIIKPMYESDEYVDENIFSEISYNSPLLCHCVLVEDENSKFHTIYTRVQLSTSNSPIQFNEEDERLVISFEQNFLQNIARSLQEALSPS</sequence>
<reference evidence="1 2" key="1">
    <citation type="submission" date="2016-11" db="EMBL/GenBank/DDBJ databases">
        <authorList>
            <person name="Jaros S."/>
            <person name="Januszkiewicz K."/>
            <person name="Wedrychowicz H."/>
        </authorList>
    </citation>
    <scope>NUCLEOTIDE SEQUENCE [LARGE SCALE GENOMIC DNA]</scope>
    <source>
        <strain evidence="1 2">LMG 26898</strain>
    </source>
</reference>
<gene>
    <name evidence="1" type="ORF">SAMN05216593_109197</name>
</gene>
<dbReference type="RefSeq" id="WP_073168877.1">
    <property type="nucleotide sequence ID" value="NZ_FRDA01000009.1"/>
</dbReference>
<accession>A0A1M7PC90</accession>
<organism evidence="1 2">
    <name type="scientific">Pseudomonas asturiensis</name>
    <dbReference type="NCBI Taxonomy" id="1190415"/>
    <lineage>
        <taxon>Bacteria</taxon>
        <taxon>Pseudomonadati</taxon>
        <taxon>Pseudomonadota</taxon>
        <taxon>Gammaproteobacteria</taxon>
        <taxon>Pseudomonadales</taxon>
        <taxon>Pseudomonadaceae</taxon>
        <taxon>Pseudomonas</taxon>
    </lineage>
</organism>
<dbReference type="Proteomes" id="UP000183983">
    <property type="component" value="Unassembled WGS sequence"/>
</dbReference>
<dbReference type="OrthoDB" id="6943054at2"/>
<evidence type="ECO:0000313" key="1">
    <source>
        <dbReference type="EMBL" id="SHN14460.1"/>
    </source>
</evidence>
<dbReference type="EMBL" id="FRDA01000009">
    <property type="protein sequence ID" value="SHN14460.1"/>
    <property type="molecule type" value="Genomic_DNA"/>
</dbReference>
<dbReference type="AlphaFoldDB" id="A0A1M7PC90"/>
<name>A0A1M7PC90_9PSED</name>
<proteinExistence type="predicted"/>